<evidence type="ECO:0000313" key="3">
    <source>
        <dbReference type="Proteomes" id="UP000294856"/>
    </source>
</evidence>
<feature type="compositionally biased region" description="Low complexity" evidence="1">
    <location>
        <begin position="40"/>
        <end position="49"/>
    </location>
</feature>
<protein>
    <submittedName>
        <fullName evidence="2">Uncharacterized protein</fullName>
    </submittedName>
</protein>
<gene>
    <name evidence="2" type="ORF">DFR71_6155</name>
</gene>
<reference evidence="2 3" key="1">
    <citation type="submission" date="2019-03" db="EMBL/GenBank/DDBJ databases">
        <title>Genomic Encyclopedia of Type Strains, Phase IV (KMG-IV): sequencing the most valuable type-strain genomes for metagenomic binning, comparative biology and taxonomic classification.</title>
        <authorList>
            <person name="Goeker M."/>
        </authorList>
    </citation>
    <scope>NUCLEOTIDE SEQUENCE [LARGE SCALE GENOMIC DNA]</scope>
    <source>
        <strain evidence="2 3">DSM 44684</strain>
    </source>
</reference>
<accession>A0A4R1F6D2</accession>
<keyword evidence="3" id="KW-1185">Reference proteome</keyword>
<evidence type="ECO:0000256" key="1">
    <source>
        <dbReference type="SAM" id="MobiDB-lite"/>
    </source>
</evidence>
<dbReference type="STRING" id="1210063.GCA_001612665_05736"/>
<evidence type="ECO:0000313" key="2">
    <source>
        <dbReference type="EMBL" id="TCJ89866.1"/>
    </source>
</evidence>
<organism evidence="2 3">
    <name type="scientific">Nocardia alba</name>
    <dbReference type="NCBI Taxonomy" id="225051"/>
    <lineage>
        <taxon>Bacteria</taxon>
        <taxon>Bacillati</taxon>
        <taxon>Actinomycetota</taxon>
        <taxon>Actinomycetes</taxon>
        <taxon>Mycobacteriales</taxon>
        <taxon>Nocardiaceae</taxon>
        <taxon>Nocardia</taxon>
    </lineage>
</organism>
<feature type="region of interest" description="Disordered" evidence="1">
    <location>
        <begin position="27"/>
        <end position="63"/>
    </location>
</feature>
<comment type="caution">
    <text evidence="2">The sequence shown here is derived from an EMBL/GenBank/DDBJ whole genome shotgun (WGS) entry which is preliminary data.</text>
</comment>
<dbReference type="Proteomes" id="UP000294856">
    <property type="component" value="Unassembled WGS sequence"/>
</dbReference>
<sequence>MDNLRTGIPEVDALIDAADREYAKGRNFRRSAPPKAQSLAPASPISPSSRRPRAVNCRPRRAW</sequence>
<dbReference type="EMBL" id="SMFR01000008">
    <property type="protein sequence ID" value="TCJ89866.1"/>
    <property type="molecule type" value="Genomic_DNA"/>
</dbReference>
<name>A0A4R1F6D2_9NOCA</name>
<feature type="compositionally biased region" description="Basic residues" evidence="1">
    <location>
        <begin position="50"/>
        <end position="63"/>
    </location>
</feature>
<dbReference type="AlphaFoldDB" id="A0A4R1F6D2"/>
<proteinExistence type="predicted"/>